<dbReference type="GO" id="GO:0005737">
    <property type="term" value="C:cytoplasm"/>
    <property type="evidence" value="ECO:0007669"/>
    <property type="project" value="UniProtKB-SubCell"/>
</dbReference>
<dbReference type="OrthoDB" id="5431564at2"/>
<proteinExistence type="inferred from homology"/>
<comment type="similarity">
    <text evidence="1 2">Belongs to the RTX toxin acyltransferase family.</text>
</comment>
<accession>A0A497Z4M5</accession>
<dbReference type="EC" id="2.3.1.-" evidence="2"/>
<keyword evidence="2 3" id="KW-0808">Transferase</keyword>
<dbReference type="STRING" id="981384.GCA_000192475_01263"/>
<dbReference type="EMBL" id="RCCT01000005">
    <property type="protein sequence ID" value="RLK02582.1"/>
    <property type="molecule type" value="Genomic_DNA"/>
</dbReference>
<keyword evidence="2" id="KW-0963">Cytoplasm</keyword>
<dbReference type="GO" id="GO:0031640">
    <property type="term" value="P:killing of cells of another organism"/>
    <property type="evidence" value="ECO:0007669"/>
    <property type="project" value="UniProtKB-KW"/>
</dbReference>
<evidence type="ECO:0000313" key="4">
    <source>
        <dbReference type="Proteomes" id="UP000271700"/>
    </source>
</evidence>
<comment type="caution">
    <text evidence="3">The sequence shown here is derived from an EMBL/GenBank/DDBJ whole genome shotgun (WGS) entry which is preliminary data.</text>
</comment>
<comment type="subcellular location">
    <subcellularLocation>
        <location evidence="2">Cytoplasm</location>
    </subcellularLocation>
</comment>
<reference evidence="3 4" key="1">
    <citation type="submission" date="2018-10" db="EMBL/GenBank/DDBJ databases">
        <title>Genomic Encyclopedia of Archaeal and Bacterial Type Strains, Phase II (KMG-II): from individual species to whole genera.</title>
        <authorList>
            <person name="Goeker M."/>
        </authorList>
    </citation>
    <scope>NUCLEOTIDE SEQUENCE [LARGE SCALE GENOMIC DNA]</scope>
    <source>
        <strain evidence="3 4">DSM 29317</strain>
    </source>
</reference>
<evidence type="ECO:0000313" key="3">
    <source>
        <dbReference type="EMBL" id="RLK02582.1"/>
    </source>
</evidence>
<dbReference type="GO" id="GO:0009404">
    <property type="term" value="P:toxin metabolic process"/>
    <property type="evidence" value="ECO:0007669"/>
    <property type="project" value="UniProtKB-UniRule"/>
</dbReference>
<dbReference type="Proteomes" id="UP000271700">
    <property type="component" value="Unassembled WGS sequence"/>
</dbReference>
<name>A0A497Z4M5_9RHOB</name>
<dbReference type="GO" id="GO:0016746">
    <property type="term" value="F:acyltransferase activity"/>
    <property type="evidence" value="ECO:0007669"/>
    <property type="project" value="UniProtKB-UniRule"/>
</dbReference>
<dbReference type="RefSeq" id="WP_010442439.1">
    <property type="nucleotide sequence ID" value="NZ_AEYW01000016.1"/>
</dbReference>
<evidence type="ECO:0000256" key="1">
    <source>
        <dbReference type="ARBA" id="ARBA00005686"/>
    </source>
</evidence>
<dbReference type="AlphaFoldDB" id="A0A497Z4M5"/>
<keyword evidence="4" id="KW-1185">Reference proteome</keyword>
<gene>
    <name evidence="3" type="ORF">CLV75_3132</name>
</gene>
<keyword evidence="2 3" id="KW-0012">Acyltransferase</keyword>
<sequence>MQTSFPKDWFDISPEKYADFGAVFYLAALTKTHRDRNLGQALYAFETPLRLGQYHIFRQNGFPRGFVTFAGLSPEAEHRYAVQEQPLNDTDFTSGTSFWIIDMVAPFGQTNQIVEMLKREIPHPRVRTNRMDSDLTQNRIVEWTRDQNAEVHMRLYRKNEFARVLEQEGS</sequence>
<comment type="function">
    <text evidence="2">Involved in fatty acylation of protoxin at internal lysine residues, thereby converting it to the active toxin.</text>
</comment>
<protein>
    <recommendedName>
        <fullName evidence="2">RTX toxin-activating lysine-acyltransferase</fullName>
        <ecNumber evidence="2">2.3.1.-</ecNumber>
    </recommendedName>
</protein>
<dbReference type="Pfam" id="PF02794">
    <property type="entry name" value="HlyC"/>
    <property type="match status" value="1"/>
</dbReference>
<organism evidence="3 4">
    <name type="scientific">Ruegeria conchae</name>
    <dbReference type="NCBI Taxonomy" id="981384"/>
    <lineage>
        <taxon>Bacteria</taxon>
        <taxon>Pseudomonadati</taxon>
        <taxon>Pseudomonadota</taxon>
        <taxon>Alphaproteobacteria</taxon>
        <taxon>Rhodobacterales</taxon>
        <taxon>Roseobacteraceae</taxon>
        <taxon>Ruegeria</taxon>
    </lineage>
</organism>
<dbReference type="InterPro" id="IPR003996">
    <property type="entry name" value="RTX_toxin-activating_protC_bac"/>
</dbReference>
<evidence type="ECO:0000256" key="2">
    <source>
        <dbReference type="RuleBase" id="RU368102"/>
    </source>
</evidence>
<keyword evidence="2" id="KW-0204">Cytolysis</keyword>